<feature type="domain" description="JmjC" evidence="2">
    <location>
        <begin position="446"/>
        <end position="598"/>
    </location>
</feature>
<feature type="compositionally biased region" description="Polar residues" evidence="1">
    <location>
        <begin position="248"/>
        <end position="268"/>
    </location>
</feature>
<reference evidence="3" key="1">
    <citation type="submission" date="2022-07" db="EMBL/GenBank/DDBJ databases">
        <title>Fungi with potential for degradation of polypropylene.</title>
        <authorList>
            <person name="Gostincar C."/>
        </authorList>
    </citation>
    <scope>NUCLEOTIDE SEQUENCE</scope>
    <source>
        <strain evidence="3">EXF-13308</strain>
    </source>
</reference>
<gene>
    <name evidence="3" type="ORF">NKR23_g4525</name>
</gene>
<dbReference type="AlphaFoldDB" id="A0AA38S1H3"/>
<organism evidence="3 4">
    <name type="scientific">Pleurostoma richardsiae</name>
    <dbReference type="NCBI Taxonomy" id="41990"/>
    <lineage>
        <taxon>Eukaryota</taxon>
        <taxon>Fungi</taxon>
        <taxon>Dikarya</taxon>
        <taxon>Ascomycota</taxon>
        <taxon>Pezizomycotina</taxon>
        <taxon>Sordariomycetes</taxon>
        <taxon>Sordariomycetidae</taxon>
        <taxon>Calosphaeriales</taxon>
        <taxon>Pleurostomataceae</taxon>
        <taxon>Pleurostoma</taxon>
    </lineage>
</organism>
<keyword evidence="4" id="KW-1185">Reference proteome</keyword>
<feature type="region of interest" description="Disordered" evidence="1">
    <location>
        <begin position="220"/>
        <end position="277"/>
    </location>
</feature>
<dbReference type="Proteomes" id="UP001174694">
    <property type="component" value="Unassembled WGS sequence"/>
</dbReference>
<evidence type="ECO:0000256" key="1">
    <source>
        <dbReference type="SAM" id="MobiDB-lite"/>
    </source>
</evidence>
<feature type="compositionally biased region" description="Low complexity" evidence="1">
    <location>
        <begin position="224"/>
        <end position="238"/>
    </location>
</feature>
<dbReference type="SUPFAM" id="SSF51197">
    <property type="entry name" value="Clavaminate synthase-like"/>
    <property type="match status" value="1"/>
</dbReference>
<evidence type="ECO:0000259" key="2">
    <source>
        <dbReference type="PROSITE" id="PS51184"/>
    </source>
</evidence>
<dbReference type="Gene3D" id="2.60.120.650">
    <property type="entry name" value="Cupin"/>
    <property type="match status" value="1"/>
</dbReference>
<comment type="caution">
    <text evidence="3">The sequence shown here is derived from an EMBL/GenBank/DDBJ whole genome shotgun (WGS) entry which is preliminary data.</text>
</comment>
<dbReference type="SMART" id="SM00558">
    <property type="entry name" value="JmjC"/>
    <property type="match status" value="1"/>
</dbReference>
<dbReference type="InterPro" id="IPR003347">
    <property type="entry name" value="JmjC_dom"/>
</dbReference>
<evidence type="ECO:0000313" key="4">
    <source>
        <dbReference type="Proteomes" id="UP001174694"/>
    </source>
</evidence>
<dbReference type="PROSITE" id="PS51184">
    <property type="entry name" value="JMJC"/>
    <property type="match status" value="1"/>
</dbReference>
<protein>
    <submittedName>
        <fullName evidence="3">Clavaminate synthase-like protein</fullName>
    </submittedName>
</protein>
<accession>A0AA38S1H3</accession>
<dbReference type="PANTHER" id="PTHR12461">
    <property type="entry name" value="HYPOXIA-INDUCIBLE FACTOR 1 ALPHA INHIBITOR-RELATED"/>
    <property type="match status" value="1"/>
</dbReference>
<evidence type="ECO:0000313" key="3">
    <source>
        <dbReference type="EMBL" id="KAJ9148899.1"/>
    </source>
</evidence>
<proteinExistence type="predicted"/>
<dbReference type="Pfam" id="PF13621">
    <property type="entry name" value="Cupin_8"/>
    <property type="match status" value="1"/>
</dbReference>
<name>A0AA38S1H3_9PEZI</name>
<dbReference type="PANTHER" id="PTHR12461:SF101">
    <property type="entry name" value="TRNA WYBUTOSINE-SYNTHESIZING PROTEIN 4"/>
    <property type="match status" value="1"/>
</dbReference>
<dbReference type="InterPro" id="IPR041667">
    <property type="entry name" value="Cupin_8"/>
</dbReference>
<dbReference type="EMBL" id="JANBVO010000011">
    <property type="protein sequence ID" value="KAJ9148899.1"/>
    <property type="molecule type" value="Genomic_DNA"/>
</dbReference>
<feature type="region of interest" description="Disordered" evidence="1">
    <location>
        <begin position="422"/>
        <end position="468"/>
    </location>
</feature>
<feature type="compositionally biased region" description="Acidic residues" evidence="1">
    <location>
        <begin position="448"/>
        <end position="461"/>
    </location>
</feature>
<sequence>MADPTALLRDLCLAAARGVRDECRDSLRLPWKPHDEHGNTERHISQKDALAHALAGCGEPLVELLARQASRLLALYYDEKDDDDDRSAGATATGDYEGTGTDRKLLCKRLNDIISIAYSRFYAYLYKDLPLCWRQLYTDTSILKFSFLFLSSGTSSPCSRDGNAAATEASLLDEAVLDDMIKTLDLALILAGGGGERRGRPWINKALDLLQQAWTPLQEHRAASSPTSGLLYSGSSTTRPAKRARLSPDTTTQQPNWTSHSAFSTNEPFTPPISHPIRRTRPLSMEAFQTYLDAGGRTPTGPEPLIITGLTDDWPARTDHPWDRPAYLLSRTFGGRRLVPVEVGRSYVDEGWGQKLVTFGEFLSGYIDPSLQSPSGASSERDDPSPAAQKPVAYLAQHPLLTQLPALRADILLPDCVYTSPPPLRKHGQPAKSSELPGHQTPTRQEDNVSDDDDDDEDAAGGDDFPLLNAWLGPPGTITPLHTDPYHNLLAQVVGRKYVRLYAPREGARMRARGKEDGVEMGNTSRWDVGVEEGWDTAGDRGEDGHDEGVALRDEDDFRSIPFVDCILGPGDTLYIPAGWWHYVRGLSVSFSVSFWWE</sequence>